<evidence type="ECO:0000313" key="1">
    <source>
        <dbReference type="EMBL" id="MBQ0937273.1"/>
    </source>
</evidence>
<dbReference type="EMBL" id="JAGQDG010000007">
    <property type="protein sequence ID" value="MBQ0937273.1"/>
    <property type="molecule type" value="Genomic_DNA"/>
</dbReference>
<gene>
    <name evidence="1" type="ORF">KAK11_18250</name>
</gene>
<accession>A0ABS5E1K1</accession>
<name>A0ABS5E1K1_9BURK</name>
<sequence length="102" mass="11584">MRRLSSVPESFSRDTGGTPADWLRWLPGACRDHALCLPTEHSATVSIGQGHLHLQWEVLPPRALGLARFPHLMVSYRFDGVNEAERQAFMRYFDLYMQRGGG</sequence>
<comment type="caution">
    <text evidence="1">The sequence shown here is derived from an EMBL/GenBank/DDBJ whole genome shotgun (WGS) entry which is preliminary data.</text>
</comment>
<organism evidence="1 2">
    <name type="scientific">Ideonella paludis</name>
    <dbReference type="NCBI Taxonomy" id="1233411"/>
    <lineage>
        <taxon>Bacteria</taxon>
        <taxon>Pseudomonadati</taxon>
        <taxon>Pseudomonadota</taxon>
        <taxon>Betaproteobacteria</taxon>
        <taxon>Burkholderiales</taxon>
        <taxon>Sphaerotilaceae</taxon>
        <taxon>Ideonella</taxon>
    </lineage>
</organism>
<reference evidence="1 2" key="1">
    <citation type="submission" date="2021-04" db="EMBL/GenBank/DDBJ databases">
        <title>The genome sequence of type strain Ideonella paludis KCTC 32238.</title>
        <authorList>
            <person name="Liu Y."/>
        </authorList>
    </citation>
    <scope>NUCLEOTIDE SEQUENCE [LARGE SCALE GENOMIC DNA]</scope>
    <source>
        <strain evidence="1 2">KCTC 32238</strain>
    </source>
</reference>
<protein>
    <submittedName>
        <fullName evidence="1">Uncharacterized protein</fullName>
    </submittedName>
</protein>
<proteinExistence type="predicted"/>
<evidence type="ECO:0000313" key="2">
    <source>
        <dbReference type="Proteomes" id="UP000672097"/>
    </source>
</evidence>
<dbReference type="Proteomes" id="UP000672097">
    <property type="component" value="Unassembled WGS sequence"/>
</dbReference>
<keyword evidence="2" id="KW-1185">Reference proteome</keyword>